<dbReference type="Pfam" id="PF21294">
    <property type="entry name" value="Polysacc_lyase_14"/>
    <property type="match status" value="1"/>
</dbReference>
<gene>
    <name evidence="2" type="ORF">DF3PB_1530001</name>
    <name evidence="3" type="ORF">DF3PB_660001</name>
</gene>
<protein>
    <recommendedName>
        <fullName evidence="1">Polysaccharide lyase 14 domain-containing protein</fullName>
    </recommendedName>
</protein>
<evidence type="ECO:0000313" key="2">
    <source>
        <dbReference type="EMBL" id="SUS04867.1"/>
    </source>
</evidence>
<dbReference type="InterPro" id="IPR048958">
    <property type="entry name" value="Polysacc_lyase_14"/>
</dbReference>
<name>A0A380T9M1_9ZZZZ</name>
<organism evidence="2">
    <name type="scientific">metagenome</name>
    <dbReference type="NCBI Taxonomy" id="256318"/>
    <lineage>
        <taxon>unclassified sequences</taxon>
        <taxon>metagenomes</taxon>
    </lineage>
</organism>
<dbReference type="AlphaFoldDB" id="A0A380T9M1"/>
<accession>A0A380T9M1</accession>
<evidence type="ECO:0000313" key="3">
    <source>
        <dbReference type="EMBL" id="SUS08393.1"/>
    </source>
</evidence>
<dbReference type="EMBL" id="UIDG01000619">
    <property type="protein sequence ID" value="SUS08393.1"/>
    <property type="molecule type" value="Genomic_DNA"/>
</dbReference>
<dbReference type="PANTHER" id="PTHR40124">
    <property type="match status" value="1"/>
</dbReference>
<proteinExistence type="predicted"/>
<dbReference type="Gene3D" id="2.60.120.200">
    <property type="match status" value="1"/>
</dbReference>
<sequence length="289" mass="30713">MIPRVLPALAVAILLLGAFREAGAGEGDGQSSPCLQRYREVVSFQPAPADVGRAPLDVLAPLAPHQPFAVEANLSIRALAGPIPIALHVRYPEGSINPGSKDTPAGGAQFYAPVLAGSEATAACLGYRVRFEDGFAFARGGKLPGLFGSEGAPVTTASGCRPVYDQAGFSARLMWRSGGRGEVYAYTQNKTARCGESLGRGNWTYATGPWIAVQEEVILNTPGHDDGRVRVWIDGRLVLDQGGLLYRSGPAVHIQGLFFSTFFGGKKPDWASPRDQGTDFADFRLGLPR</sequence>
<reference evidence="2" key="1">
    <citation type="submission" date="2018-07" db="EMBL/GenBank/DDBJ databases">
        <authorList>
            <person name="Quirk P.G."/>
            <person name="Krulwich T.A."/>
        </authorList>
    </citation>
    <scope>NUCLEOTIDE SEQUENCE</scope>
</reference>
<dbReference type="EMBL" id="UIDG01000061">
    <property type="protein sequence ID" value="SUS04867.1"/>
    <property type="molecule type" value="Genomic_DNA"/>
</dbReference>
<feature type="domain" description="Polysaccharide lyase 14" evidence="1">
    <location>
        <begin position="86"/>
        <end position="283"/>
    </location>
</feature>
<evidence type="ECO:0000259" key="1">
    <source>
        <dbReference type="Pfam" id="PF21294"/>
    </source>
</evidence>
<dbReference type="PANTHER" id="PTHR40124:SF1">
    <property type="entry name" value="DISAGGREGATASE RELATED REPEAT PROTEIN"/>
    <property type="match status" value="1"/>
</dbReference>